<evidence type="ECO:0000256" key="1">
    <source>
        <dbReference type="SAM" id="Phobius"/>
    </source>
</evidence>
<evidence type="ECO:0000313" key="3">
    <source>
        <dbReference type="Proteomes" id="UP000272463"/>
    </source>
</evidence>
<keyword evidence="1" id="KW-1133">Transmembrane helix</keyword>
<proteinExistence type="predicted"/>
<keyword evidence="3" id="KW-1185">Reference proteome</keyword>
<feature type="transmembrane region" description="Helical" evidence="1">
    <location>
        <begin position="6"/>
        <end position="25"/>
    </location>
</feature>
<sequence>MGASSLDANTVIGIFNSALLITILFQNQKDISVLKEKIARLETKLSVIEETLIKRGILISKHELKDSRGEKE</sequence>
<organism evidence="2 3">
    <name type="scientific">Sulfolobus polyhedral virus 2</name>
    <dbReference type="NCBI Taxonomy" id="2493125"/>
    <lineage>
        <taxon>Viruses</taxon>
        <taxon>Viruses incertae sedis</taxon>
        <taxon>Portogloboviridae</taxon>
        <taxon>Alphaportoglobovirus</taxon>
        <taxon>Alphaportoglobovirus umijigokuense</taxon>
    </lineage>
</organism>
<dbReference type="EMBL" id="MK064567">
    <property type="protein sequence ID" value="AZI76034.1"/>
    <property type="molecule type" value="Genomic_DNA"/>
</dbReference>
<gene>
    <name evidence="2" type="ORF">SPV2_gp35</name>
</gene>
<dbReference type="Proteomes" id="UP000272463">
    <property type="component" value="Segment"/>
</dbReference>
<protein>
    <submittedName>
        <fullName evidence="2">Uncharacterized protein</fullName>
    </submittedName>
</protein>
<keyword evidence="1" id="KW-0472">Membrane</keyword>
<reference evidence="2 3" key="1">
    <citation type="journal article" date="2018" name="Environ. Microbiol.">
        <title>New archaeal viruses discovered by metagenomic analysis of viral communities in enrichment cultures.</title>
        <authorList>
            <person name="Liu Y."/>
            <person name="Brandt D."/>
            <person name="Ishino S."/>
            <person name="Ishino Y."/>
            <person name="Koonin E.V."/>
            <person name="Kalinowski J."/>
            <person name="Krupovic M."/>
            <person name="Prangishvili D."/>
        </authorList>
    </citation>
    <scope>NUCLEOTIDE SEQUENCE [LARGE SCALE GENOMIC DNA]</scope>
</reference>
<keyword evidence="1" id="KW-0812">Transmembrane</keyword>
<evidence type="ECO:0000313" key="2">
    <source>
        <dbReference type="EMBL" id="AZI76034.1"/>
    </source>
</evidence>
<name>A0A3S8NFL2_9VIRU</name>
<accession>A0A3S8NFL2</accession>